<gene>
    <name evidence="5" type="ORF">GCM10023215_29550</name>
</gene>
<proteinExistence type="inferred from homology"/>
<reference evidence="6" key="1">
    <citation type="journal article" date="2019" name="Int. J. Syst. Evol. Microbiol.">
        <title>The Global Catalogue of Microorganisms (GCM) 10K type strain sequencing project: providing services to taxonomists for standard genome sequencing and annotation.</title>
        <authorList>
            <consortium name="The Broad Institute Genomics Platform"/>
            <consortium name="The Broad Institute Genome Sequencing Center for Infectious Disease"/>
            <person name="Wu L."/>
            <person name="Ma J."/>
        </authorList>
    </citation>
    <scope>NUCLEOTIDE SEQUENCE [LARGE SCALE GENOMIC DNA]</scope>
    <source>
        <strain evidence="6">JCM 18055</strain>
    </source>
</reference>
<dbReference type="CDD" id="cd05233">
    <property type="entry name" value="SDR_c"/>
    <property type="match status" value="1"/>
</dbReference>
<dbReference type="PRINTS" id="PR00081">
    <property type="entry name" value="GDHRDH"/>
</dbReference>
<dbReference type="InterPro" id="IPR020904">
    <property type="entry name" value="Sc_DH/Rdtase_CS"/>
</dbReference>
<dbReference type="Pfam" id="PF00106">
    <property type="entry name" value="adh_short"/>
    <property type="match status" value="1"/>
</dbReference>
<dbReference type="Proteomes" id="UP001500325">
    <property type="component" value="Unassembled WGS sequence"/>
</dbReference>
<dbReference type="InterPro" id="IPR036291">
    <property type="entry name" value="NAD(P)-bd_dom_sf"/>
</dbReference>
<keyword evidence="2" id="KW-0560">Oxidoreductase</keyword>
<dbReference type="PRINTS" id="PR00080">
    <property type="entry name" value="SDRFAMILY"/>
</dbReference>
<comment type="similarity">
    <text evidence="1 4">Belongs to the short-chain dehydrogenases/reductases (SDR) family.</text>
</comment>
<organism evidence="5 6">
    <name type="scientific">Pseudonocardia yuanmonensis</name>
    <dbReference type="NCBI Taxonomy" id="1095914"/>
    <lineage>
        <taxon>Bacteria</taxon>
        <taxon>Bacillati</taxon>
        <taxon>Actinomycetota</taxon>
        <taxon>Actinomycetes</taxon>
        <taxon>Pseudonocardiales</taxon>
        <taxon>Pseudonocardiaceae</taxon>
        <taxon>Pseudonocardia</taxon>
    </lineage>
</organism>
<dbReference type="PROSITE" id="PS00061">
    <property type="entry name" value="ADH_SHORT"/>
    <property type="match status" value="1"/>
</dbReference>
<dbReference type="EMBL" id="BAABIC010000009">
    <property type="protein sequence ID" value="GAA4690868.1"/>
    <property type="molecule type" value="Genomic_DNA"/>
</dbReference>
<comment type="caution">
    <text evidence="5">The sequence shown here is derived from an EMBL/GenBank/DDBJ whole genome shotgun (WGS) entry which is preliminary data.</text>
</comment>
<evidence type="ECO:0000256" key="4">
    <source>
        <dbReference type="RuleBase" id="RU000363"/>
    </source>
</evidence>
<evidence type="ECO:0000313" key="6">
    <source>
        <dbReference type="Proteomes" id="UP001500325"/>
    </source>
</evidence>
<dbReference type="InterPro" id="IPR023985">
    <property type="entry name" value="SDR_subfam_1"/>
</dbReference>
<dbReference type="PANTHER" id="PTHR24321">
    <property type="entry name" value="DEHYDROGENASES, SHORT CHAIN"/>
    <property type="match status" value="1"/>
</dbReference>
<evidence type="ECO:0000313" key="5">
    <source>
        <dbReference type="EMBL" id="GAA4690868.1"/>
    </source>
</evidence>
<sequence length="272" mass="29156">MPPAEQGRAHAVTLAKAGADIVALDMAEDLTTVPYGLGTADDLKATATAVEDQDRRVLTAKADVRSSAQLDEVVAAALDQFGHIDVVCANAGIYSQANFWEMTDEMWQDMIDVNLTGVWRTAKAVAPHLIERRQGSIVLTSSVNGFQPGWQIAHYVAAKHGVIGLMRNFANELAPYGVRCNAVCPGAIDTLMLNNPHTYERFAGKPGGTREEAIESVRHFHLLHGRSMLPPTAVSEAIAFLSSDAAEHVTGIAFPVDAGHLAMDGYNPSPTK</sequence>
<dbReference type="InterPro" id="IPR002347">
    <property type="entry name" value="SDR_fam"/>
</dbReference>
<dbReference type="Gene3D" id="3.40.50.720">
    <property type="entry name" value="NAD(P)-binding Rossmann-like Domain"/>
    <property type="match status" value="1"/>
</dbReference>
<evidence type="ECO:0000256" key="3">
    <source>
        <dbReference type="ARBA" id="ARBA00023027"/>
    </source>
</evidence>
<evidence type="ECO:0000256" key="1">
    <source>
        <dbReference type="ARBA" id="ARBA00006484"/>
    </source>
</evidence>
<protein>
    <submittedName>
        <fullName evidence="5">Mycofactocin-coupled SDR family oxidoreductase</fullName>
    </submittedName>
</protein>
<dbReference type="SUPFAM" id="SSF51735">
    <property type="entry name" value="NAD(P)-binding Rossmann-fold domains"/>
    <property type="match status" value="1"/>
</dbReference>
<name>A0ABP8WKV3_9PSEU</name>
<keyword evidence="3" id="KW-0520">NAD</keyword>
<accession>A0ABP8WKV3</accession>
<dbReference type="PANTHER" id="PTHR24321:SF8">
    <property type="entry name" value="ESTRADIOL 17-BETA-DEHYDROGENASE 8-RELATED"/>
    <property type="match status" value="1"/>
</dbReference>
<evidence type="ECO:0000256" key="2">
    <source>
        <dbReference type="ARBA" id="ARBA00023002"/>
    </source>
</evidence>
<keyword evidence="6" id="KW-1185">Reference proteome</keyword>
<dbReference type="NCBIfam" id="TIGR03971">
    <property type="entry name" value="SDR_subfam_1"/>
    <property type="match status" value="1"/>
</dbReference>